<keyword evidence="5" id="KW-0602">Photosynthesis</keyword>
<dbReference type="GO" id="GO:0016788">
    <property type="term" value="F:hydrolase activity, acting on ester bonds"/>
    <property type="evidence" value="ECO:0007669"/>
    <property type="project" value="TreeGrafter"/>
</dbReference>
<dbReference type="Gene3D" id="1.10.3460.10">
    <property type="entry name" value="Chlorophyll a/b binding protein domain"/>
    <property type="match status" value="1"/>
</dbReference>
<dbReference type="Gene3D" id="3.60.21.10">
    <property type="match status" value="1"/>
</dbReference>
<keyword evidence="4" id="KW-0150">Chloroplast</keyword>
<keyword evidence="12" id="KW-1133">Transmembrane helix</keyword>
<dbReference type="AlphaFoldDB" id="A0A445LHP9"/>
<keyword evidence="11" id="KW-0809">Transit peptide</keyword>
<dbReference type="InterPro" id="IPR029052">
    <property type="entry name" value="Metallo-depent_PP-like"/>
</dbReference>
<keyword evidence="10" id="KW-0460">Magnesium</keyword>
<keyword evidence="6" id="KW-0934">Plastid</keyword>
<feature type="domain" description="Calcineurin-like phosphoesterase" evidence="16">
    <location>
        <begin position="20"/>
        <end position="233"/>
    </location>
</feature>
<dbReference type="Pfam" id="PF00149">
    <property type="entry name" value="Metallophos"/>
    <property type="match status" value="1"/>
</dbReference>
<organism evidence="17 18">
    <name type="scientific">Glycine soja</name>
    <name type="common">Wild soybean</name>
    <dbReference type="NCBI Taxonomy" id="3848"/>
    <lineage>
        <taxon>Eukaryota</taxon>
        <taxon>Viridiplantae</taxon>
        <taxon>Streptophyta</taxon>
        <taxon>Embryophyta</taxon>
        <taxon>Tracheophyta</taxon>
        <taxon>Spermatophyta</taxon>
        <taxon>Magnoliopsida</taxon>
        <taxon>eudicotyledons</taxon>
        <taxon>Gunneridae</taxon>
        <taxon>Pentapetalae</taxon>
        <taxon>rosids</taxon>
        <taxon>fabids</taxon>
        <taxon>Fabales</taxon>
        <taxon>Fabaceae</taxon>
        <taxon>Papilionoideae</taxon>
        <taxon>50 kb inversion clade</taxon>
        <taxon>NPAAA clade</taxon>
        <taxon>indigoferoid/millettioid clade</taxon>
        <taxon>Phaseoleae</taxon>
        <taxon>Glycine</taxon>
        <taxon>Glycine subgen. Soja</taxon>
    </lineage>
</organism>
<dbReference type="GO" id="GO:0009522">
    <property type="term" value="C:photosystem I"/>
    <property type="evidence" value="ECO:0007669"/>
    <property type="project" value="UniProtKB-KW"/>
</dbReference>
<keyword evidence="8" id="KW-0479">Metal-binding</keyword>
<dbReference type="Pfam" id="PF00504">
    <property type="entry name" value="Chloroa_b-bind"/>
    <property type="match status" value="1"/>
</dbReference>
<dbReference type="EMBL" id="QZWG01000003">
    <property type="protein sequence ID" value="RZC22612.1"/>
    <property type="molecule type" value="Genomic_DNA"/>
</dbReference>
<dbReference type="CDD" id="cd07383">
    <property type="entry name" value="MPP_Dcr2"/>
    <property type="match status" value="1"/>
</dbReference>
<evidence type="ECO:0000256" key="5">
    <source>
        <dbReference type="ARBA" id="ARBA00022531"/>
    </source>
</evidence>
<dbReference type="PANTHER" id="PTHR32440:SF0">
    <property type="entry name" value="PHOSPHATASE DCR2-RELATED"/>
    <property type="match status" value="1"/>
</dbReference>
<keyword evidence="14" id="KW-0793">Thylakoid</keyword>
<keyword evidence="15" id="KW-0472">Membrane</keyword>
<comment type="caution">
    <text evidence="17">The sequence shown here is derived from an EMBL/GenBank/DDBJ whole genome shotgun (WGS) entry which is preliminary data.</text>
</comment>
<keyword evidence="13" id="KW-0157">Chromophore</keyword>
<dbReference type="GO" id="GO:0009768">
    <property type="term" value="P:photosynthesis, light harvesting in photosystem I"/>
    <property type="evidence" value="ECO:0007669"/>
    <property type="project" value="UniProtKB-ARBA"/>
</dbReference>
<proteinExistence type="inferred from homology"/>
<comment type="similarity">
    <text evidence="2">Belongs to the light-harvesting chlorophyll a/b-binding (LHC) protein family.</text>
</comment>
<evidence type="ECO:0000256" key="6">
    <source>
        <dbReference type="ARBA" id="ARBA00022640"/>
    </source>
</evidence>
<dbReference type="PANTHER" id="PTHR32440">
    <property type="entry name" value="PHOSPHATASE DCR2-RELATED-RELATED"/>
    <property type="match status" value="1"/>
</dbReference>
<evidence type="ECO:0000256" key="15">
    <source>
        <dbReference type="ARBA" id="ARBA00023136"/>
    </source>
</evidence>
<keyword evidence="9" id="KW-0603">Photosystem I</keyword>
<keyword evidence="3" id="KW-0148">Chlorophyll</keyword>
<evidence type="ECO:0000256" key="13">
    <source>
        <dbReference type="ARBA" id="ARBA00022991"/>
    </source>
</evidence>
<evidence type="ECO:0000256" key="12">
    <source>
        <dbReference type="ARBA" id="ARBA00022989"/>
    </source>
</evidence>
<evidence type="ECO:0000313" key="17">
    <source>
        <dbReference type="EMBL" id="RZC22612.1"/>
    </source>
</evidence>
<dbReference type="GO" id="GO:0009535">
    <property type="term" value="C:chloroplast thylakoid membrane"/>
    <property type="evidence" value="ECO:0007669"/>
    <property type="project" value="UniProtKB-SubCell"/>
</dbReference>
<sequence length="578" mass="63338">MLSSRMSLSKECKKNGELKKIFQIADLHFAHCLDVLPSQYASCSDLNTTAFIQRIILSEKPNLIVFTAKSMGAAFAPAIASYIPWVAVLGNHDQEGSLSREGVMKYIAGMKNTLSVVNPPEVHIIDGFGNYNLEVGGVEGTDFENKSVLNLYFLDSGDYSKKAYMNGPVPQKEPAPGLAYFHIPLPKYSSFDSSNFTGVKQEGISSNSENSGFFTTLIEAGDVKAVFTGHDHVNDFCGKLTVSLEKTENGRWEDVKSIKTWKRLDDQNLTGIDGQATAGKNKMVALENLHDAEKRKIANKNIHFQGEGLPWLPLVLPLQLQLLPSLRRGNSGQKNGSGGCFLSGRKLRVKKERAAIGGRSMGTTVCAVAEPDRPLWFPGSTPPPWLDGTLPGDFGFDPLGLGSDPESLRWNVQAELVHCRWAMLGAAGIFIPEFLTKIGVLNTPSWYSAGELEYFTDTTTLFIVELFFIGWAEGRRWADIIKPGCVNTDPIFPNNKLTGTDVGYPGGLWFDPLGWGTGSPQKIKDLRTKEIKNGRLAMLAVMGAWFQHIYTATGPIDNLFAHLADPGHATIFAAFTPK</sequence>
<gene>
    <name evidence="17" type="ORF">D0Y65_008298</name>
</gene>
<dbReference type="GO" id="GO:0016168">
    <property type="term" value="F:chlorophyll binding"/>
    <property type="evidence" value="ECO:0007669"/>
    <property type="project" value="UniProtKB-KW"/>
</dbReference>
<evidence type="ECO:0000259" key="16">
    <source>
        <dbReference type="Pfam" id="PF00149"/>
    </source>
</evidence>
<keyword evidence="7" id="KW-0812">Transmembrane</keyword>
<keyword evidence="18" id="KW-1185">Reference proteome</keyword>
<evidence type="ECO:0000256" key="4">
    <source>
        <dbReference type="ARBA" id="ARBA00022528"/>
    </source>
</evidence>
<dbReference type="InterPro" id="IPR004843">
    <property type="entry name" value="Calcineurin-like_PHP"/>
</dbReference>
<dbReference type="InterPro" id="IPR022796">
    <property type="entry name" value="Chloroa_b-bind"/>
</dbReference>
<name>A0A445LHP9_GLYSO</name>
<dbReference type="FunFam" id="1.10.3460.10:FF:000002">
    <property type="entry name" value="Chlorophyll a-b binding protein, chloroplastic"/>
    <property type="match status" value="1"/>
</dbReference>
<evidence type="ECO:0000256" key="2">
    <source>
        <dbReference type="ARBA" id="ARBA00007259"/>
    </source>
</evidence>
<evidence type="ECO:0000256" key="14">
    <source>
        <dbReference type="ARBA" id="ARBA00023078"/>
    </source>
</evidence>
<dbReference type="Proteomes" id="UP000289340">
    <property type="component" value="Chromosome 3"/>
</dbReference>
<evidence type="ECO:0000256" key="10">
    <source>
        <dbReference type="ARBA" id="ARBA00022842"/>
    </source>
</evidence>
<comment type="subcellular location">
    <subcellularLocation>
        <location evidence="1">Plastid</location>
        <location evidence="1">Chloroplast thylakoid membrane</location>
        <topology evidence="1">Multi-pass membrane protein</topology>
    </subcellularLocation>
</comment>
<evidence type="ECO:0000313" key="18">
    <source>
        <dbReference type="Proteomes" id="UP000289340"/>
    </source>
</evidence>
<evidence type="ECO:0000256" key="9">
    <source>
        <dbReference type="ARBA" id="ARBA00022836"/>
    </source>
</evidence>
<evidence type="ECO:0000256" key="8">
    <source>
        <dbReference type="ARBA" id="ARBA00022723"/>
    </source>
</evidence>
<evidence type="ECO:0000256" key="7">
    <source>
        <dbReference type="ARBA" id="ARBA00022692"/>
    </source>
</evidence>
<dbReference type="SUPFAM" id="SSF103511">
    <property type="entry name" value="Chlorophyll a-b binding protein"/>
    <property type="match status" value="1"/>
</dbReference>
<dbReference type="SUPFAM" id="SSF56300">
    <property type="entry name" value="Metallo-dependent phosphatases"/>
    <property type="match status" value="1"/>
</dbReference>
<protein>
    <submittedName>
        <fullName evidence="17">Chlorophyll a-b binding protein 7, chloroplastic</fullName>
    </submittedName>
</protein>
<reference evidence="17 18" key="1">
    <citation type="submission" date="2018-09" db="EMBL/GenBank/DDBJ databases">
        <title>A high-quality reference genome of wild soybean provides a powerful tool to mine soybean genomes.</title>
        <authorList>
            <person name="Xie M."/>
            <person name="Chung C.Y.L."/>
            <person name="Li M.-W."/>
            <person name="Wong F.-L."/>
            <person name="Chan T.-F."/>
            <person name="Lam H.-M."/>
        </authorList>
    </citation>
    <scope>NUCLEOTIDE SEQUENCE [LARGE SCALE GENOMIC DNA]</scope>
    <source>
        <strain evidence="18">cv. W05</strain>
        <tissue evidence="17">Hypocotyl of etiolated seedlings</tissue>
    </source>
</reference>
<dbReference type="GO" id="GO:0046872">
    <property type="term" value="F:metal ion binding"/>
    <property type="evidence" value="ECO:0007669"/>
    <property type="project" value="UniProtKB-KW"/>
</dbReference>
<evidence type="ECO:0000256" key="3">
    <source>
        <dbReference type="ARBA" id="ARBA00022494"/>
    </source>
</evidence>
<evidence type="ECO:0000256" key="11">
    <source>
        <dbReference type="ARBA" id="ARBA00022946"/>
    </source>
</evidence>
<evidence type="ECO:0000256" key="1">
    <source>
        <dbReference type="ARBA" id="ARBA00004454"/>
    </source>
</evidence>
<accession>A0A445LHP9</accession>